<dbReference type="Proteomes" id="UP000572988">
    <property type="component" value="Unassembled WGS sequence"/>
</dbReference>
<dbReference type="GO" id="GO:0003856">
    <property type="term" value="F:3-dehydroquinate synthase activity"/>
    <property type="evidence" value="ECO:0007669"/>
    <property type="project" value="UniProtKB-UniRule"/>
</dbReference>
<evidence type="ECO:0000256" key="8">
    <source>
        <dbReference type="ARBA" id="ARBA00022490"/>
    </source>
</evidence>
<evidence type="ECO:0000256" key="14">
    <source>
        <dbReference type="ARBA" id="ARBA00023141"/>
    </source>
</evidence>
<dbReference type="HAMAP" id="MF_00110">
    <property type="entry name" value="DHQ_synthase"/>
    <property type="match status" value="1"/>
</dbReference>
<reference evidence="22 25" key="1">
    <citation type="submission" date="2018-01" db="EMBL/GenBank/DDBJ databases">
        <title>Complete genome sequence of Staphylococcus Scheliferi isolated from human.</title>
        <authorList>
            <person name="Abouelkhair M.A."/>
            <person name="Bemis D.A."/>
            <person name="Kania S.A."/>
        </authorList>
    </citation>
    <scope>NUCLEOTIDE SEQUENCE [LARGE SCALE GENOMIC DNA]</scope>
    <source>
        <strain evidence="22 25">ATCC 43808</strain>
    </source>
</reference>
<dbReference type="GO" id="GO:0009423">
    <property type="term" value="P:chorismate biosynthetic process"/>
    <property type="evidence" value="ECO:0007669"/>
    <property type="project" value="UniProtKB-UniRule"/>
</dbReference>
<evidence type="ECO:0000313" key="25">
    <source>
        <dbReference type="Proteomes" id="UP000572988"/>
    </source>
</evidence>
<dbReference type="InterPro" id="IPR016037">
    <property type="entry name" value="DHQ_synth_AroB"/>
</dbReference>
<evidence type="ECO:0000313" key="21">
    <source>
        <dbReference type="EMBL" id="CAD7359733.1"/>
    </source>
</evidence>
<evidence type="ECO:0000256" key="10">
    <source>
        <dbReference type="ARBA" id="ARBA00022723"/>
    </source>
</evidence>
<comment type="cofactor">
    <cofactor evidence="17">
        <name>Co(2+)</name>
        <dbReference type="ChEBI" id="CHEBI:48828"/>
    </cofactor>
    <cofactor evidence="17">
        <name>Zn(2+)</name>
        <dbReference type="ChEBI" id="CHEBI:29105"/>
    </cofactor>
    <text evidence="17">Binds 1 divalent metal cation per subunit. Can use either Co(2+) or Zn(2+).</text>
</comment>
<dbReference type="GO" id="GO:0046872">
    <property type="term" value="F:metal ion binding"/>
    <property type="evidence" value="ECO:0007669"/>
    <property type="project" value="UniProtKB-KW"/>
</dbReference>
<keyword evidence="9 17" id="KW-0028">Amino-acid biosynthesis</keyword>
<feature type="binding site" evidence="17">
    <location>
        <position position="242"/>
    </location>
    <ligand>
        <name>Zn(2+)</name>
        <dbReference type="ChEBI" id="CHEBI:29105"/>
    </ligand>
</feature>
<dbReference type="EMBL" id="LR962863">
    <property type="protein sequence ID" value="CAD7359733.1"/>
    <property type="molecule type" value="Genomic_DNA"/>
</dbReference>
<evidence type="ECO:0000256" key="3">
    <source>
        <dbReference type="ARBA" id="ARBA00004496"/>
    </source>
</evidence>
<dbReference type="Proteomes" id="UP000264146">
    <property type="component" value="Chromosome"/>
</dbReference>
<dbReference type="InterPro" id="IPR030960">
    <property type="entry name" value="DHQS/DOIS_N"/>
</dbReference>
<keyword evidence="14 17" id="KW-0057">Aromatic amino acid biosynthesis</keyword>
<organism evidence="23">
    <name type="scientific">Staphylococcus schleiferi</name>
    <dbReference type="NCBI Taxonomy" id="1295"/>
    <lineage>
        <taxon>Bacteria</taxon>
        <taxon>Bacillati</taxon>
        <taxon>Bacillota</taxon>
        <taxon>Bacilli</taxon>
        <taxon>Bacillales</taxon>
        <taxon>Staphylococcaceae</taxon>
        <taxon>Staphylococcus</taxon>
    </lineage>
</organism>
<feature type="binding site" evidence="17">
    <location>
        <begin position="124"/>
        <end position="125"/>
    </location>
    <ligand>
        <name>NAD(+)</name>
        <dbReference type="ChEBI" id="CHEBI:57540"/>
    </ligand>
</feature>
<keyword evidence="18" id="KW-0472">Membrane</keyword>
<reference evidence="21 24" key="3">
    <citation type="submission" date="2020-11" db="EMBL/GenBank/DDBJ databases">
        <authorList>
            <consortium name="Pathogen Informatics"/>
        </authorList>
    </citation>
    <scope>NUCLEOTIDE SEQUENCE [LARGE SCALE GENOMIC DNA]</scope>
    <source>
        <strain evidence="21 24">NCTC12218</strain>
    </source>
</reference>
<feature type="domain" description="3-dehydroquinate synthase C-terminal" evidence="20">
    <location>
        <begin position="175"/>
        <end position="316"/>
    </location>
</feature>
<evidence type="ECO:0000313" key="24">
    <source>
        <dbReference type="Proteomes" id="UP000264146"/>
    </source>
</evidence>
<dbReference type="PANTHER" id="PTHR43622:SF7">
    <property type="entry name" value="3-DEHYDROQUINATE SYNTHASE, CHLOROPLASTIC"/>
    <property type="match status" value="1"/>
</dbReference>
<evidence type="ECO:0000256" key="2">
    <source>
        <dbReference type="ARBA" id="ARBA00001911"/>
    </source>
</evidence>
<evidence type="ECO:0000259" key="20">
    <source>
        <dbReference type="Pfam" id="PF24621"/>
    </source>
</evidence>
<sequence>MEFTTTYAQNNYPIIVAHSSLNKLTEFTSSYQHTFVFVDASVYQLWKSKIDQLVTAQAMTCITIPSGEQVKYFSYYEEYLELLLSYHPTRNTCLVAIGGGATGDFVGFLAATLLRGVDFIQVPTTLLAHDSSIGGKVGINTKQGKNLVGAFHRPKAVLYDLDFLETLPENEILSGYAEVYKHALLRNENATKALENQYPSQVELKSLKQIETYLIQGIQTKLQIVVEDEKEKGQRQFLNLGHTFGHAVEYHHRLPHGYAVMIGILYQFIVSNILFNTSFNLQHYYRYFKSLGYPLEIIASFQFEPLYALMLHDKKNDADGVRMVLLKDIGSPIAVHVNHNILHQAFTQLKQLHKEVN</sequence>
<feature type="transmembrane region" description="Helical" evidence="18">
    <location>
        <begin position="258"/>
        <end position="279"/>
    </location>
</feature>
<dbReference type="GO" id="GO:0000166">
    <property type="term" value="F:nucleotide binding"/>
    <property type="evidence" value="ECO:0007669"/>
    <property type="project" value="UniProtKB-KW"/>
</dbReference>
<evidence type="ECO:0000256" key="1">
    <source>
        <dbReference type="ARBA" id="ARBA00001393"/>
    </source>
</evidence>
<feature type="binding site" evidence="17">
    <location>
        <position position="256"/>
    </location>
    <ligand>
        <name>Zn(2+)</name>
        <dbReference type="ChEBI" id="CHEBI:29105"/>
    </ligand>
</feature>
<dbReference type="RefSeq" id="WP_126496533.1">
    <property type="nucleotide sequence ID" value="NZ_CALYEE010000007.1"/>
</dbReference>
<feature type="domain" description="3-dehydroquinate synthase N-terminal" evidence="19">
    <location>
        <begin position="62"/>
        <end position="172"/>
    </location>
</feature>
<dbReference type="EC" id="4.2.3.4" evidence="6 17"/>
<evidence type="ECO:0000256" key="11">
    <source>
        <dbReference type="ARBA" id="ARBA00022741"/>
    </source>
</evidence>
<keyword evidence="11 17" id="KW-0547">Nucleotide-binding</keyword>
<dbReference type="InterPro" id="IPR030963">
    <property type="entry name" value="DHQ_synth_fam"/>
</dbReference>
<evidence type="ECO:0000256" key="15">
    <source>
        <dbReference type="ARBA" id="ARBA00023239"/>
    </source>
</evidence>
<dbReference type="UniPathway" id="UPA00053">
    <property type="reaction ID" value="UER00085"/>
</dbReference>
<dbReference type="Pfam" id="PF01761">
    <property type="entry name" value="DHQ_synthase"/>
    <property type="match status" value="1"/>
</dbReference>
<gene>
    <name evidence="23" type="primary">aroB_1</name>
    <name evidence="17" type="synonym">aroB</name>
    <name evidence="22" type="ORF">C1O36_03975</name>
    <name evidence="23" type="ORF">NCTC12218_01392</name>
</gene>
<feature type="binding site" evidence="17">
    <location>
        <begin position="163"/>
        <end position="166"/>
    </location>
    <ligand>
        <name>NAD(+)</name>
        <dbReference type="ChEBI" id="CHEBI:57540"/>
    </ligand>
</feature>
<keyword evidence="8 17" id="KW-0963">Cytoplasm</keyword>
<evidence type="ECO:0000256" key="6">
    <source>
        <dbReference type="ARBA" id="ARBA00013031"/>
    </source>
</evidence>
<name>A0A7Z7QPL1_STASC</name>
<comment type="similarity">
    <text evidence="5 17">Belongs to the sugar phosphate cyclases superfamily. Dehydroquinate synthase family.</text>
</comment>
<evidence type="ECO:0000256" key="13">
    <source>
        <dbReference type="ARBA" id="ARBA00023027"/>
    </source>
</evidence>
<dbReference type="Gene3D" id="1.20.1090.10">
    <property type="entry name" value="Dehydroquinate synthase-like - alpha domain"/>
    <property type="match status" value="1"/>
</dbReference>
<keyword evidence="15 17" id="KW-0456">Lyase</keyword>
<evidence type="ECO:0000256" key="16">
    <source>
        <dbReference type="ARBA" id="ARBA00023285"/>
    </source>
</evidence>
<evidence type="ECO:0000313" key="22">
    <source>
        <dbReference type="EMBL" id="NHA33688.1"/>
    </source>
</evidence>
<keyword evidence="25" id="KW-1185">Reference proteome</keyword>
<comment type="pathway">
    <text evidence="4 17">Metabolic intermediate biosynthesis; chorismate biosynthesis; chorismate from D-erythrose 4-phosphate and phosphoenolpyruvate: step 2/7.</text>
</comment>
<keyword evidence="18" id="KW-1133">Transmembrane helix</keyword>
<dbReference type="PANTHER" id="PTHR43622">
    <property type="entry name" value="3-DEHYDROQUINATE SYNTHASE"/>
    <property type="match status" value="1"/>
</dbReference>
<feature type="binding site" evidence="17">
    <location>
        <position position="145"/>
    </location>
    <ligand>
        <name>NAD(+)</name>
        <dbReference type="ChEBI" id="CHEBI:57540"/>
    </ligand>
</feature>
<dbReference type="EMBL" id="UHEF01000001">
    <property type="protein sequence ID" value="SUM88882.1"/>
    <property type="molecule type" value="Genomic_DNA"/>
</dbReference>
<dbReference type="InterPro" id="IPR050071">
    <property type="entry name" value="Dehydroquinate_synthase"/>
</dbReference>
<comment type="function">
    <text evidence="17">Catalyzes the conversion of 3-deoxy-D-arabino-heptulosonate 7-phosphate (DAHP) to dehydroquinate (DHQ).</text>
</comment>
<keyword evidence="16 17" id="KW-0170">Cobalt</keyword>
<evidence type="ECO:0000256" key="18">
    <source>
        <dbReference type="SAM" id="Phobius"/>
    </source>
</evidence>
<feature type="binding site" evidence="17">
    <location>
        <begin position="100"/>
        <end position="104"/>
    </location>
    <ligand>
        <name>NAD(+)</name>
        <dbReference type="ChEBI" id="CHEBI:57540"/>
    </ligand>
</feature>
<evidence type="ECO:0000313" key="23">
    <source>
        <dbReference type="EMBL" id="SUM88882.1"/>
    </source>
</evidence>
<dbReference type="Gene3D" id="3.40.50.1970">
    <property type="match status" value="1"/>
</dbReference>
<keyword evidence="13 17" id="KW-0520">NAD</keyword>
<comment type="cofactor">
    <cofactor evidence="2 17">
        <name>NAD(+)</name>
        <dbReference type="ChEBI" id="CHEBI:57540"/>
    </cofactor>
</comment>
<dbReference type="GeneID" id="93790081"/>
<keyword evidence="10 17" id="KW-0479">Metal-binding</keyword>
<dbReference type="InterPro" id="IPR056179">
    <property type="entry name" value="DHQS_C"/>
</dbReference>
<evidence type="ECO:0000259" key="19">
    <source>
        <dbReference type="Pfam" id="PF01761"/>
    </source>
</evidence>
<evidence type="ECO:0000256" key="5">
    <source>
        <dbReference type="ARBA" id="ARBA00005412"/>
    </source>
</evidence>
<dbReference type="GO" id="GO:0005737">
    <property type="term" value="C:cytoplasm"/>
    <property type="evidence" value="ECO:0007669"/>
    <property type="project" value="UniProtKB-SubCell"/>
</dbReference>
<evidence type="ECO:0000256" key="17">
    <source>
        <dbReference type="HAMAP-Rule" id="MF_00110"/>
    </source>
</evidence>
<dbReference type="SUPFAM" id="SSF56796">
    <property type="entry name" value="Dehydroquinate synthase-like"/>
    <property type="match status" value="1"/>
</dbReference>
<comment type="subcellular location">
    <subcellularLocation>
        <location evidence="3 17">Cytoplasm</location>
    </subcellularLocation>
</comment>
<dbReference type="GO" id="GO:0008652">
    <property type="term" value="P:amino acid biosynthetic process"/>
    <property type="evidence" value="ECO:0007669"/>
    <property type="project" value="UniProtKB-KW"/>
</dbReference>
<accession>A0A7Z7QPL1</accession>
<feature type="binding site" evidence="17">
    <location>
        <position position="136"/>
    </location>
    <ligand>
        <name>NAD(+)</name>
        <dbReference type="ChEBI" id="CHEBI:57540"/>
    </ligand>
</feature>
<feature type="binding site" evidence="17">
    <location>
        <position position="178"/>
    </location>
    <ligand>
        <name>Zn(2+)</name>
        <dbReference type="ChEBI" id="CHEBI:29105"/>
    </ligand>
</feature>
<dbReference type="AlphaFoldDB" id="A0A7Z7QPL1"/>
<keyword evidence="18" id="KW-0812">Transmembrane</keyword>
<dbReference type="PIRSF" id="PIRSF001455">
    <property type="entry name" value="DHQ_synth"/>
    <property type="match status" value="1"/>
</dbReference>
<reference evidence="23" key="2">
    <citation type="submission" date="2018-06" db="EMBL/GenBank/DDBJ databases">
        <authorList>
            <consortium name="Pathogen Informatics"/>
            <person name="Doyle S."/>
        </authorList>
    </citation>
    <scope>NUCLEOTIDE SEQUENCE [LARGE SCALE GENOMIC DNA]</scope>
    <source>
        <strain evidence="23">NCTC12218</strain>
    </source>
</reference>
<dbReference type="Pfam" id="PF24621">
    <property type="entry name" value="DHQS_C"/>
    <property type="match status" value="1"/>
</dbReference>
<dbReference type="EMBL" id="POVK01000009">
    <property type="protein sequence ID" value="NHA33688.1"/>
    <property type="molecule type" value="Genomic_DNA"/>
</dbReference>
<proteinExistence type="inferred from homology"/>
<evidence type="ECO:0000256" key="12">
    <source>
        <dbReference type="ARBA" id="ARBA00022833"/>
    </source>
</evidence>
<evidence type="ECO:0000256" key="4">
    <source>
        <dbReference type="ARBA" id="ARBA00004661"/>
    </source>
</evidence>
<feature type="binding site" evidence="17">
    <location>
        <begin position="66"/>
        <end position="71"/>
    </location>
    <ligand>
        <name>NAD(+)</name>
        <dbReference type="ChEBI" id="CHEBI:57540"/>
    </ligand>
</feature>
<dbReference type="GO" id="GO:0009073">
    <property type="term" value="P:aromatic amino acid family biosynthetic process"/>
    <property type="evidence" value="ECO:0007669"/>
    <property type="project" value="UniProtKB-KW"/>
</dbReference>
<evidence type="ECO:0000256" key="9">
    <source>
        <dbReference type="ARBA" id="ARBA00022605"/>
    </source>
</evidence>
<evidence type="ECO:0000256" key="7">
    <source>
        <dbReference type="ARBA" id="ARBA00017684"/>
    </source>
</evidence>
<keyword evidence="12 17" id="KW-0862">Zinc</keyword>
<comment type="catalytic activity">
    <reaction evidence="1 17">
        <text>7-phospho-2-dehydro-3-deoxy-D-arabino-heptonate = 3-dehydroquinate + phosphate</text>
        <dbReference type="Rhea" id="RHEA:21968"/>
        <dbReference type="ChEBI" id="CHEBI:32364"/>
        <dbReference type="ChEBI" id="CHEBI:43474"/>
        <dbReference type="ChEBI" id="CHEBI:58394"/>
        <dbReference type="EC" id="4.2.3.4"/>
    </reaction>
</comment>
<dbReference type="CDD" id="cd08195">
    <property type="entry name" value="DHQS"/>
    <property type="match status" value="1"/>
</dbReference>
<dbReference type="NCBIfam" id="TIGR01357">
    <property type="entry name" value="aroB"/>
    <property type="match status" value="1"/>
</dbReference>
<protein>
    <recommendedName>
        <fullName evidence="7 17">3-dehydroquinate synthase</fullName>
        <shortName evidence="17">DHQS</shortName>
        <ecNumber evidence="6 17">4.2.3.4</ecNumber>
    </recommendedName>
</protein>